<dbReference type="InterPro" id="IPR036188">
    <property type="entry name" value="FAD/NAD-bd_sf"/>
</dbReference>
<accession>A0A1I3L0B6</accession>
<dbReference type="Proteomes" id="UP000243887">
    <property type="component" value="Unassembled WGS sequence"/>
</dbReference>
<dbReference type="SUPFAM" id="SSF51905">
    <property type="entry name" value="FAD/NAD(P)-binding domain"/>
    <property type="match status" value="1"/>
</dbReference>
<name>A0A1I3L0B6_9FLAO</name>
<sequence>MDLKSNEPFWLVKNGIINSYPSLREHINCDVLVVGGGITGSLIAHQCMEDGFNTVLIDKREIANGSSSATTSMLQYEIDTPLYKLIDMIGEKGAIASYKACSKSIDQLQDICKQIKSKAGFKKKESLYFAALKKDVSQLKEEFEARKKAGFEVKWMEADEIEKKFQLKNTQGGILSKQGASVDAFMMVHEILEFNVRRGLKVFDRTELVEVTNTSRSSEVTTSIGSKIKANKIVYCVGYESTTMIKEKFVDLISTYAIVSEVNPTLSKEFNDILIWNTADPYIYIRTTDDGRFLIGGEDEEFRNPEKRDELIGQKEKKLQKTFEKLIPNIPFYLDFAWAGTFGETKDGLPYIGSHKDFKNSYFVLGFGGNGITFSVTGMEMVSNWLTGKKHPLNEWFKFGR</sequence>
<keyword evidence="3" id="KW-1185">Reference proteome</keyword>
<reference evidence="3" key="1">
    <citation type="submission" date="2016-10" db="EMBL/GenBank/DDBJ databases">
        <authorList>
            <person name="Varghese N."/>
            <person name="Submissions S."/>
        </authorList>
    </citation>
    <scope>NUCLEOTIDE SEQUENCE [LARGE SCALE GENOMIC DNA]</scope>
    <source>
        <strain evidence="3">DSM 26542</strain>
    </source>
</reference>
<dbReference type="GO" id="GO:0005737">
    <property type="term" value="C:cytoplasm"/>
    <property type="evidence" value="ECO:0007669"/>
    <property type="project" value="TreeGrafter"/>
</dbReference>
<dbReference type="Gene3D" id="3.30.9.10">
    <property type="entry name" value="D-Amino Acid Oxidase, subunit A, domain 2"/>
    <property type="match status" value="1"/>
</dbReference>
<organism evidence="2 3">
    <name type="scientific">Myroides guanonis</name>
    <dbReference type="NCBI Taxonomy" id="1150112"/>
    <lineage>
        <taxon>Bacteria</taxon>
        <taxon>Pseudomonadati</taxon>
        <taxon>Bacteroidota</taxon>
        <taxon>Flavobacteriia</taxon>
        <taxon>Flavobacteriales</taxon>
        <taxon>Flavobacteriaceae</taxon>
        <taxon>Myroides</taxon>
    </lineage>
</organism>
<evidence type="ECO:0000313" key="2">
    <source>
        <dbReference type="EMBL" id="SFI78120.1"/>
    </source>
</evidence>
<dbReference type="InterPro" id="IPR006076">
    <property type="entry name" value="FAD-dep_OxRdtase"/>
</dbReference>
<dbReference type="STRING" id="1150112.SAMN04487893_101127"/>
<dbReference type="EMBL" id="FORU01000001">
    <property type="protein sequence ID" value="SFI78120.1"/>
    <property type="molecule type" value="Genomic_DNA"/>
</dbReference>
<dbReference type="PANTHER" id="PTHR13847">
    <property type="entry name" value="SARCOSINE DEHYDROGENASE-RELATED"/>
    <property type="match status" value="1"/>
</dbReference>
<feature type="domain" description="FAD dependent oxidoreductase" evidence="1">
    <location>
        <begin position="30"/>
        <end position="378"/>
    </location>
</feature>
<dbReference type="AlphaFoldDB" id="A0A1I3L0B6"/>
<gene>
    <name evidence="2" type="ORF">SAMN04487893_101127</name>
</gene>
<protein>
    <submittedName>
        <fullName evidence="2">Glycine/D-amino acid oxidase</fullName>
    </submittedName>
</protein>
<proteinExistence type="predicted"/>
<dbReference type="Gene3D" id="3.50.50.60">
    <property type="entry name" value="FAD/NAD(P)-binding domain"/>
    <property type="match status" value="1"/>
</dbReference>
<evidence type="ECO:0000313" key="3">
    <source>
        <dbReference type="Proteomes" id="UP000243887"/>
    </source>
</evidence>
<evidence type="ECO:0000259" key="1">
    <source>
        <dbReference type="Pfam" id="PF01266"/>
    </source>
</evidence>
<dbReference type="PANTHER" id="PTHR13847:SF201">
    <property type="entry name" value="PUTATIBE OXIDOREDUCTASE"/>
    <property type="match status" value="1"/>
</dbReference>
<dbReference type="Pfam" id="PF01266">
    <property type="entry name" value="DAO"/>
    <property type="match status" value="1"/>
</dbReference>
<dbReference type="OrthoDB" id="571248at2"/>
<dbReference type="RefSeq" id="WP_090677518.1">
    <property type="nucleotide sequence ID" value="NZ_FORU01000001.1"/>
</dbReference>